<dbReference type="InterPro" id="IPR029787">
    <property type="entry name" value="Nucleotide_cyclase"/>
</dbReference>
<feature type="domain" description="GGDEF" evidence="3">
    <location>
        <begin position="293"/>
        <end position="423"/>
    </location>
</feature>
<gene>
    <name evidence="4" type="ORF">Thena_0450</name>
</gene>
<dbReference type="PROSITE" id="PS50887">
    <property type="entry name" value="GGDEF"/>
    <property type="match status" value="1"/>
</dbReference>
<evidence type="ECO:0000313" key="4">
    <source>
        <dbReference type="EMBL" id="AEE14090.1"/>
    </source>
</evidence>
<dbReference type="eggNOG" id="COG3706">
    <property type="taxonomic scope" value="Bacteria"/>
</dbReference>
<evidence type="ECO:0000256" key="1">
    <source>
        <dbReference type="ARBA" id="ARBA00012528"/>
    </source>
</evidence>
<dbReference type="Proteomes" id="UP000011765">
    <property type="component" value="Chromosome"/>
</dbReference>
<dbReference type="HOGENOM" id="CLU_643930_0_0_9"/>
<dbReference type="PANTHER" id="PTHR45138:SF9">
    <property type="entry name" value="DIGUANYLATE CYCLASE DGCM-RELATED"/>
    <property type="match status" value="1"/>
</dbReference>
<keyword evidence="5" id="KW-1185">Reference proteome</keyword>
<dbReference type="KEGG" id="tnr:Thena_0450"/>
<dbReference type="InterPro" id="IPR000160">
    <property type="entry name" value="GGDEF_dom"/>
</dbReference>
<dbReference type="EMBL" id="CP002690">
    <property type="protein sequence ID" value="AEE14090.1"/>
    <property type="molecule type" value="Genomic_DNA"/>
</dbReference>
<dbReference type="PANTHER" id="PTHR45138">
    <property type="entry name" value="REGULATORY COMPONENTS OF SENSORY TRANSDUCTION SYSTEM"/>
    <property type="match status" value="1"/>
</dbReference>
<evidence type="ECO:0000259" key="3">
    <source>
        <dbReference type="PROSITE" id="PS50887"/>
    </source>
</evidence>
<dbReference type="Gene3D" id="3.30.70.270">
    <property type="match status" value="1"/>
</dbReference>
<comment type="catalytic activity">
    <reaction evidence="2">
        <text>2 GTP = 3',3'-c-di-GMP + 2 diphosphate</text>
        <dbReference type="Rhea" id="RHEA:24898"/>
        <dbReference type="ChEBI" id="CHEBI:33019"/>
        <dbReference type="ChEBI" id="CHEBI:37565"/>
        <dbReference type="ChEBI" id="CHEBI:58805"/>
        <dbReference type="EC" id="2.7.7.65"/>
    </reaction>
</comment>
<sequence length="426" mass="50179">MLLPLKVLYIDLTKTFNVQISNLVANNVETLETCTKSQDIFIKIGEFRPDLVIFRSKNNSEIPIIVNKIKKDFPDIFLLLLLGRGINLKFSTNISFYYVDENFNQLTFLDFFFNLAKEINQQKMIVSDLKFYKEISFNIQNFVFVCQFDEIVFMNKNLLNYIGLSSLSEFNEKNLDIYDFFYPEEKSLYKGEGLKEWLVSIRNRGNKKNENVVFLKNSVLLKEFSIEPFWLDYSEIKDGEIVVISLFRMSNLDKYRNFKIIKRVRNPITNLYDKKVFLEELKKETQRSIRYKRPLSLIFLSNDNYNSIYSKFGKEIAHRVLREFCNRINDSIRSLDLFCSYSKNKFTILCPETDVFGALFVAKRIRTMITSETFSHGENLECTLGVTQYQPQEDIDIFVQRAIEAWNKSKQSGGKNIETILVPINY</sequence>
<reference evidence="4 5" key="1">
    <citation type="submission" date="2011-04" db="EMBL/GenBank/DDBJ databases">
        <title>The complete genome of Thermodesulfobium narugense DSM 14796.</title>
        <authorList>
            <consortium name="US DOE Joint Genome Institute (JGI-PGF)"/>
            <person name="Lucas S."/>
            <person name="Han J."/>
            <person name="Lapidus A."/>
            <person name="Bruce D."/>
            <person name="Goodwin L."/>
            <person name="Pitluck S."/>
            <person name="Peters L."/>
            <person name="Kyrpides N."/>
            <person name="Mavromatis K."/>
            <person name="Pagani I."/>
            <person name="Ivanova N."/>
            <person name="Ovchinnikova G."/>
            <person name="Zhang X."/>
            <person name="Saunders L."/>
            <person name="Detter J.C."/>
            <person name="Tapia R."/>
            <person name="Han C."/>
            <person name="Land M."/>
            <person name="Hauser L."/>
            <person name="Markowitz V."/>
            <person name="Cheng J.-F."/>
            <person name="Hugenholtz P."/>
            <person name="Woyke T."/>
            <person name="Wu D."/>
            <person name="Spring S."/>
            <person name="Schroeder M."/>
            <person name="Brambilla E."/>
            <person name="Klenk H.-P."/>
            <person name="Eisen J.A."/>
        </authorList>
    </citation>
    <scope>NUCLEOTIDE SEQUENCE [LARGE SCALE GENOMIC DNA]</scope>
    <source>
        <strain evidence="4 5">DSM 14796</strain>
    </source>
</reference>
<protein>
    <recommendedName>
        <fullName evidence="1">diguanylate cyclase</fullName>
        <ecNumber evidence="1">2.7.7.65</ecNumber>
    </recommendedName>
</protein>
<accession>M1E6L9</accession>
<dbReference type="GO" id="GO:0052621">
    <property type="term" value="F:diguanylate cyclase activity"/>
    <property type="evidence" value="ECO:0007669"/>
    <property type="project" value="UniProtKB-EC"/>
</dbReference>
<dbReference type="CDD" id="cd01949">
    <property type="entry name" value="GGDEF"/>
    <property type="match status" value="1"/>
</dbReference>
<proteinExistence type="predicted"/>
<dbReference type="AlphaFoldDB" id="M1E6L9"/>
<dbReference type="OrthoDB" id="207912at2"/>
<evidence type="ECO:0000313" key="5">
    <source>
        <dbReference type="Proteomes" id="UP000011765"/>
    </source>
</evidence>
<dbReference type="SMART" id="SM00267">
    <property type="entry name" value="GGDEF"/>
    <property type="match status" value="1"/>
</dbReference>
<dbReference type="EC" id="2.7.7.65" evidence="1"/>
<organism evidence="4 5">
    <name type="scientific">Thermodesulfobium narugense DSM 14796</name>
    <dbReference type="NCBI Taxonomy" id="747365"/>
    <lineage>
        <taxon>Bacteria</taxon>
        <taxon>Pseudomonadati</taxon>
        <taxon>Thermodesulfobiota</taxon>
        <taxon>Thermodesulfobiia</taxon>
        <taxon>Thermodesulfobiales</taxon>
        <taxon>Thermodesulfobiaceae</taxon>
        <taxon>Thermodesulfobium</taxon>
    </lineage>
</organism>
<dbReference type="InterPro" id="IPR050469">
    <property type="entry name" value="Diguanylate_Cyclase"/>
</dbReference>
<dbReference type="InterPro" id="IPR043128">
    <property type="entry name" value="Rev_trsase/Diguanyl_cyclase"/>
</dbReference>
<dbReference type="SUPFAM" id="SSF55073">
    <property type="entry name" value="Nucleotide cyclase"/>
    <property type="match status" value="1"/>
</dbReference>
<dbReference type="NCBIfam" id="TIGR00254">
    <property type="entry name" value="GGDEF"/>
    <property type="match status" value="1"/>
</dbReference>
<evidence type="ECO:0000256" key="2">
    <source>
        <dbReference type="ARBA" id="ARBA00034247"/>
    </source>
</evidence>
<dbReference type="STRING" id="747365.Thena_0450"/>
<name>M1E6L9_9BACT</name>
<dbReference type="Pfam" id="PF00990">
    <property type="entry name" value="GGDEF"/>
    <property type="match status" value="1"/>
</dbReference>